<keyword evidence="8" id="KW-1185">Reference proteome</keyword>
<feature type="binding site" description="axial binding residue" evidence="6">
    <location>
        <position position="307"/>
    </location>
    <ligand>
        <name>heme</name>
        <dbReference type="ChEBI" id="CHEBI:30413"/>
    </ligand>
    <ligandPart>
        <name>Fe</name>
        <dbReference type="ChEBI" id="CHEBI:18248"/>
    </ligandPart>
</feature>
<dbReference type="Proteomes" id="UP000012174">
    <property type="component" value="Unassembled WGS sequence"/>
</dbReference>
<evidence type="ECO:0000256" key="2">
    <source>
        <dbReference type="ARBA" id="ARBA00022723"/>
    </source>
</evidence>
<dbReference type="GO" id="GO:0016705">
    <property type="term" value="F:oxidoreductase activity, acting on paired donors, with incorporation or reduction of molecular oxygen"/>
    <property type="evidence" value="ECO:0007669"/>
    <property type="project" value="InterPro"/>
</dbReference>
<reference evidence="8" key="1">
    <citation type="journal article" date="2013" name="Genome Announc.">
        <title>Draft genome sequence of the grapevine dieback fungus Eutypa lata UCR-EL1.</title>
        <authorList>
            <person name="Blanco-Ulate B."/>
            <person name="Rolshausen P.E."/>
            <person name="Cantu D."/>
        </authorList>
    </citation>
    <scope>NUCLEOTIDE SEQUENCE [LARGE SCALE GENOMIC DNA]</scope>
    <source>
        <strain evidence="8">UCR-EL1</strain>
    </source>
</reference>
<dbReference type="Gene3D" id="1.10.630.10">
    <property type="entry name" value="Cytochrome P450"/>
    <property type="match status" value="2"/>
</dbReference>
<gene>
    <name evidence="7" type="ORF">UCREL1_5</name>
</gene>
<dbReference type="KEGG" id="ela:UCREL1_5"/>
<evidence type="ECO:0000256" key="6">
    <source>
        <dbReference type="PIRSR" id="PIRSR602401-1"/>
    </source>
</evidence>
<name>M7TSI5_EUTLA</name>
<evidence type="ECO:0000313" key="8">
    <source>
        <dbReference type="Proteomes" id="UP000012174"/>
    </source>
</evidence>
<dbReference type="InterPro" id="IPR036396">
    <property type="entry name" value="Cyt_P450_sf"/>
</dbReference>
<dbReference type="InterPro" id="IPR002401">
    <property type="entry name" value="Cyt_P450_E_grp-I"/>
</dbReference>
<dbReference type="GO" id="GO:0005506">
    <property type="term" value="F:iron ion binding"/>
    <property type="evidence" value="ECO:0007669"/>
    <property type="project" value="InterPro"/>
</dbReference>
<dbReference type="GO" id="GO:0020037">
    <property type="term" value="F:heme binding"/>
    <property type="evidence" value="ECO:0007669"/>
    <property type="project" value="InterPro"/>
</dbReference>
<dbReference type="InterPro" id="IPR050364">
    <property type="entry name" value="Cytochrome_P450_fung"/>
</dbReference>
<dbReference type="Pfam" id="PF00067">
    <property type="entry name" value="p450"/>
    <property type="match status" value="1"/>
</dbReference>
<evidence type="ECO:0000313" key="7">
    <source>
        <dbReference type="EMBL" id="EMR72936.1"/>
    </source>
</evidence>
<dbReference type="SUPFAM" id="SSF48264">
    <property type="entry name" value="Cytochrome P450"/>
    <property type="match status" value="1"/>
</dbReference>
<dbReference type="HOGENOM" id="CLU_001570_2_0_1"/>
<dbReference type="GO" id="GO:0004497">
    <property type="term" value="F:monooxygenase activity"/>
    <property type="evidence" value="ECO:0007669"/>
    <property type="project" value="UniProtKB-KW"/>
</dbReference>
<keyword evidence="5" id="KW-0503">Monooxygenase</keyword>
<evidence type="ECO:0000256" key="4">
    <source>
        <dbReference type="ARBA" id="ARBA00023004"/>
    </source>
</evidence>
<keyword evidence="3" id="KW-0560">Oxidoreductase</keyword>
<keyword evidence="2 6" id="KW-0479">Metal-binding</keyword>
<protein>
    <submittedName>
        <fullName evidence="7">Putative cytochrome p450 protein</fullName>
    </submittedName>
</protein>
<dbReference type="PRINTS" id="PR00463">
    <property type="entry name" value="EP450I"/>
</dbReference>
<comment type="cofactor">
    <cofactor evidence="6">
        <name>heme</name>
        <dbReference type="ChEBI" id="CHEBI:30413"/>
    </cofactor>
</comment>
<evidence type="ECO:0000256" key="5">
    <source>
        <dbReference type="ARBA" id="ARBA00023033"/>
    </source>
</evidence>
<evidence type="ECO:0000256" key="3">
    <source>
        <dbReference type="ARBA" id="ARBA00023002"/>
    </source>
</evidence>
<comment type="similarity">
    <text evidence="1">Belongs to the cytochrome P450 family.</text>
</comment>
<proteinExistence type="inferred from homology"/>
<organism evidence="7 8">
    <name type="scientific">Eutypa lata (strain UCR-EL1)</name>
    <name type="common">Grapevine dieback disease fungus</name>
    <name type="synonym">Eutypa armeniacae</name>
    <dbReference type="NCBI Taxonomy" id="1287681"/>
    <lineage>
        <taxon>Eukaryota</taxon>
        <taxon>Fungi</taxon>
        <taxon>Dikarya</taxon>
        <taxon>Ascomycota</taxon>
        <taxon>Pezizomycotina</taxon>
        <taxon>Sordariomycetes</taxon>
        <taxon>Xylariomycetidae</taxon>
        <taxon>Xylariales</taxon>
        <taxon>Diatrypaceae</taxon>
        <taxon>Eutypa</taxon>
    </lineage>
</organism>
<dbReference type="eggNOG" id="KOG0156">
    <property type="taxonomic scope" value="Eukaryota"/>
</dbReference>
<keyword evidence="6" id="KW-0349">Heme</keyword>
<dbReference type="InterPro" id="IPR001128">
    <property type="entry name" value="Cyt_P450"/>
</dbReference>
<dbReference type="OrthoDB" id="1055148at2759"/>
<evidence type="ECO:0000256" key="1">
    <source>
        <dbReference type="ARBA" id="ARBA00010617"/>
    </source>
</evidence>
<sequence length="317" mass="36125">MGTRVWKVIIVLSSDQAVKDLLDKRSGIYSSRPDMYFASVVSGGYRIVVQVIHSALNLKGAKTYVPYQVFESEQMLHDLLIQPDDFLDHLRRYTYAVTAQVTYGFRASAIDDENLQKLYLGMRNFSHALGTLIAGLLDLFPILRRLPDALLPLRKKAQELHAIEMVLYMGHWITSKNQIKNGTAKKRAQEEIDRVCGDRMPTMEDEMDLQYIRGCVKESLRWMPTTPLGVPHSVIRDDEYMGYKIPKDAEIIMNVWTIHSDPNRYPNPRAFDPTRYADDVQTAREAAANNDASKRDHFGFGAGRRFCQGVHISGANK</sequence>
<accession>M7TSI5</accession>
<dbReference type="PANTHER" id="PTHR46300:SF2">
    <property type="entry name" value="CYTOCHROME P450 MONOOXYGENASE ALNH-RELATED"/>
    <property type="match status" value="1"/>
</dbReference>
<dbReference type="PANTHER" id="PTHR46300">
    <property type="entry name" value="P450, PUTATIVE (EUROFUNG)-RELATED-RELATED"/>
    <property type="match status" value="1"/>
</dbReference>
<dbReference type="EMBL" id="KB705342">
    <property type="protein sequence ID" value="EMR72936.1"/>
    <property type="molecule type" value="Genomic_DNA"/>
</dbReference>
<dbReference type="OMA" id="GISRIFW"/>
<dbReference type="AlphaFoldDB" id="M7TSI5"/>
<keyword evidence="4 6" id="KW-0408">Iron</keyword>